<accession>A0AA86RYA7</accession>
<dbReference type="GO" id="GO:0046872">
    <property type="term" value="F:metal ion binding"/>
    <property type="evidence" value="ECO:0007669"/>
    <property type="project" value="UniProtKB-KW"/>
</dbReference>
<dbReference type="InterPro" id="IPR011249">
    <property type="entry name" value="Metalloenz_LuxS/M16"/>
</dbReference>
<evidence type="ECO:0000313" key="9">
    <source>
        <dbReference type="Proteomes" id="UP001189624"/>
    </source>
</evidence>
<keyword evidence="6" id="KW-0482">Metalloprotease</keyword>
<comment type="similarity">
    <text evidence="1">Belongs to the peptidase M16 family.</text>
</comment>
<dbReference type="SUPFAM" id="SSF63411">
    <property type="entry name" value="LuxS/MPP-like metallohydrolase"/>
    <property type="match status" value="1"/>
</dbReference>
<dbReference type="Pfam" id="PF00675">
    <property type="entry name" value="Peptidase_M16"/>
    <property type="match status" value="1"/>
</dbReference>
<dbReference type="Gramene" id="rna-AYBTSS11_LOCUS3467">
    <property type="protein sequence ID" value="CAJ1911853.1"/>
    <property type="gene ID" value="gene-AYBTSS11_LOCUS3467"/>
</dbReference>
<keyword evidence="5" id="KW-0862">Zinc</keyword>
<evidence type="ECO:0000256" key="2">
    <source>
        <dbReference type="ARBA" id="ARBA00022670"/>
    </source>
</evidence>
<dbReference type="PANTHER" id="PTHR43690">
    <property type="entry name" value="NARDILYSIN"/>
    <property type="match status" value="1"/>
</dbReference>
<feature type="domain" description="Peptidase M16 N-terminal" evidence="7">
    <location>
        <begin position="34"/>
        <end position="75"/>
    </location>
</feature>
<keyword evidence="2" id="KW-0645">Protease</keyword>
<organism evidence="8 9">
    <name type="scientific">Sphenostylis stenocarpa</name>
    <dbReference type="NCBI Taxonomy" id="92480"/>
    <lineage>
        <taxon>Eukaryota</taxon>
        <taxon>Viridiplantae</taxon>
        <taxon>Streptophyta</taxon>
        <taxon>Embryophyta</taxon>
        <taxon>Tracheophyta</taxon>
        <taxon>Spermatophyta</taxon>
        <taxon>Magnoliopsida</taxon>
        <taxon>eudicotyledons</taxon>
        <taxon>Gunneridae</taxon>
        <taxon>Pentapetalae</taxon>
        <taxon>rosids</taxon>
        <taxon>fabids</taxon>
        <taxon>Fabales</taxon>
        <taxon>Fabaceae</taxon>
        <taxon>Papilionoideae</taxon>
        <taxon>50 kb inversion clade</taxon>
        <taxon>NPAAA clade</taxon>
        <taxon>indigoferoid/millettioid clade</taxon>
        <taxon>Phaseoleae</taxon>
        <taxon>Sphenostylis</taxon>
    </lineage>
</organism>
<dbReference type="EMBL" id="OY731398">
    <property type="protein sequence ID" value="CAJ1911853.1"/>
    <property type="molecule type" value="Genomic_DNA"/>
</dbReference>
<dbReference type="AlphaFoldDB" id="A0AA86RYA7"/>
<dbReference type="PANTHER" id="PTHR43690:SF18">
    <property type="entry name" value="INSULIN-DEGRADING ENZYME-RELATED"/>
    <property type="match status" value="1"/>
</dbReference>
<dbReference type="Proteomes" id="UP001189624">
    <property type="component" value="Chromosome 1"/>
</dbReference>
<gene>
    <name evidence="8" type="ORF">AYBTSS11_LOCUS3467</name>
</gene>
<dbReference type="InterPro" id="IPR011765">
    <property type="entry name" value="Pept_M16_N"/>
</dbReference>
<keyword evidence="9" id="KW-1185">Reference proteome</keyword>
<name>A0AA86RYA7_9FABA</name>
<sequence length="109" mass="12040">MEKMTVVKDDVEIVKAHIDKREYRRVVLRNSLQVLLISDPVADKCAASMNVGVGSFSDPAGLEGLAHFLGISAFSSFDSILSRIGFDLYRILVAVLRENDVDLIESLTK</sequence>
<dbReference type="GO" id="GO:0051603">
    <property type="term" value="P:proteolysis involved in protein catabolic process"/>
    <property type="evidence" value="ECO:0007669"/>
    <property type="project" value="TreeGrafter"/>
</dbReference>
<protein>
    <recommendedName>
        <fullName evidence="7">Peptidase M16 N-terminal domain-containing protein</fullName>
    </recommendedName>
</protein>
<evidence type="ECO:0000256" key="1">
    <source>
        <dbReference type="ARBA" id="ARBA00007261"/>
    </source>
</evidence>
<evidence type="ECO:0000313" key="8">
    <source>
        <dbReference type="EMBL" id="CAJ1911853.1"/>
    </source>
</evidence>
<dbReference type="GO" id="GO:0005739">
    <property type="term" value="C:mitochondrion"/>
    <property type="evidence" value="ECO:0007669"/>
    <property type="project" value="TreeGrafter"/>
</dbReference>
<dbReference type="InterPro" id="IPR050626">
    <property type="entry name" value="Peptidase_M16"/>
</dbReference>
<proteinExistence type="inferred from homology"/>
<keyword evidence="4" id="KW-0378">Hydrolase</keyword>
<keyword evidence="3" id="KW-0479">Metal-binding</keyword>
<dbReference type="GO" id="GO:0005829">
    <property type="term" value="C:cytosol"/>
    <property type="evidence" value="ECO:0007669"/>
    <property type="project" value="TreeGrafter"/>
</dbReference>
<dbReference type="GO" id="GO:0004222">
    <property type="term" value="F:metalloendopeptidase activity"/>
    <property type="evidence" value="ECO:0007669"/>
    <property type="project" value="TreeGrafter"/>
</dbReference>
<dbReference type="Gene3D" id="3.30.830.10">
    <property type="entry name" value="Metalloenzyme, LuxS/M16 peptidase-like"/>
    <property type="match status" value="1"/>
</dbReference>
<evidence type="ECO:0000256" key="4">
    <source>
        <dbReference type="ARBA" id="ARBA00022801"/>
    </source>
</evidence>
<evidence type="ECO:0000256" key="5">
    <source>
        <dbReference type="ARBA" id="ARBA00022833"/>
    </source>
</evidence>
<evidence type="ECO:0000256" key="3">
    <source>
        <dbReference type="ARBA" id="ARBA00022723"/>
    </source>
</evidence>
<evidence type="ECO:0000256" key="6">
    <source>
        <dbReference type="ARBA" id="ARBA00023049"/>
    </source>
</evidence>
<reference evidence="8" key="1">
    <citation type="submission" date="2023-10" db="EMBL/GenBank/DDBJ databases">
        <authorList>
            <person name="Domelevo Entfellner J.-B."/>
        </authorList>
    </citation>
    <scope>NUCLEOTIDE SEQUENCE</scope>
</reference>
<dbReference type="GO" id="GO:0043171">
    <property type="term" value="P:peptide catabolic process"/>
    <property type="evidence" value="ECO:0007669"/>
    <property type="project" value="TreeGrafter"/>
</dbReference>
<evidence type="ECO:0000259" key="7">
    <source>
        <dbReference type="Pfam" id="PF00675"/>
    </source>
</evidence>